<dbReference type="Proteomes" id="UP001367676">
    <property type="component" value="Unassembled WGS sequence"/>
</dbReference>
<dbReference type="AlphaFoldDB" id="A0AAN9T4E0"/>
<keyword evidence="3" id="KW-1185">Reference proteome</keyword>
<accession>A0AAN9T4E0</accession>
<keyword evidence="1" id="KW-0175">Coiled coil</keyword>
<feature type="coiled-coil region" evidence="1">
    <location>
        <begin position="2"/>
        <end position="44"/>
    </location>
</feature>
<sequence length="386" mass="44998">MYDKLREQQNEELEAMENYLGQIREMSEKQTVDIENENKKMQDQLAHILSVISNIFNDEDAGNSITDKIDQFCSKYIKLTEEVQVLNKLKLNNPHSDDMIAEMITISTEKETLKREVAELNERMQLLQKSSRELELDNEKLAFKLSEAFAELEEKEIRSNREIFIYSFSSDSNKSTLSRLDSEPINQTDKILSQGCRTESTSPSLILNDMTDYKSSSKLSSLMNSCHEMARLEENKKLQTECESMKSRISNLGEKYNNLALKYIQLKAKKKFQVEDLRARLDASLCQIETLQVQLSVQRQRLRAEEIFRKQIESDLRKLQDEKRNIMVRLMNSDMELKENNRELVILQKKIAMLDSTNSDLLAQLLRSKYKEPTVHINDDLESPCI</sequence>
<reference evidence="2 3" key="1">
    <citation type="submission" date="2024-03" db="EMBL/GenBank/DDBJ databases">
        <title>Adaptation during the transition from Ophiocordyceps entomopathogen to insect associate is accompanied by gene loss and intensified selection.</title>
        <authorList>
            <person name="Ward C.M."/>
            <person name="Onetto C.A."/>
            <person name="Borneman A.R."/>
        </authorList>
    </citation>
    <scope>NUCLEOTIDE SEQUENCE [LARGE SCALE GENOMIC DNA]</scope>
    <source>
        <strain evidence="2">AWRI1</strain>
        <tissue evidence="2">Single Adult Female</tissue>
    </source>
</reference>
<feature type="coiled-coil region" evidence="1">
    <location>
        <begin position="103"/>
        <end position="137"/>
    </location>
</feature>
<comment type="caution">
    <text evidence="2">The sequence shown here is derived from an EMBL/GenBank/DDBJ whole genome shotgun (WGS) entry which is preliminary data.</text>
</comment>
<protein>
    <submittedName>
        <fullName evidence="2">Uncharacterized protein</fullName>
    </submittedName>
</protein>
<dbReference type="EMBL" id="JBBCAQ010000041">
    <property type="protein sequence ID" value="KAK7571094.1"/>
    <property type="molecule type" value="Genomic_DNA"/>
</dbReference>
<name>A0AAN9T4E0_9HEMI</name>
<evidence type="ECO:0000313" key="3">
    <source>
        <dbReference type="Proteomes" id="UP001367676"/>
    </source>
</evidence>
<evidence type="ECO:0000313" key="2">
    <source>
        <dbReference type="EMBL" id="KAK7571094.1"/>
    </source>
</evidence>
<proteinExistence type="predicted"/>
<evidence type="ECO:0000256" key="1">
    <source>
        <dbReference type="SAM" id="Coils"/>
    </source>
</evidence>
<gene>
    <name evidence="2" type="ORF">V9T40_014698</name>
</gene>
<feature type="coiled-coil region" evidence="1">
    <location>
        <begin position="235"/>
        <end position="329"/>
    </location>
</feature>
<organism evidence="2 3">
    <name type="scientific">Parthenolecanium corni</name>
    <dbReference type="NCBI Taxonomy" id="536013"/>
    <lineage>
        <taxon>Eukaryota</taxon>
        <taxon>Metazoa</taxon>
        <taxon>Ecdysozoa</taxon>
        <taxon>Arthropoda</taxon>
        <taxon>Hexapoda</taxon>
        <taxon>Insecta</taxon>
        <taxon>Pterygota</taxon>
        <taxon>Neoptera</taxon>
        <taxon>Paraneoptera</taxon>
        <taxon>Hemiptera</taxon>
        <taxon>Sternorrhyncha</taxon>
        <taxon>Coccoidea</taxon>
        <taxon>Coccidae</taxon>
        <taxon>Parthenolecanium</taxon>
    </lineage>
</organism>